<dbReference type="InterPro" id="IPR036236">
    <property type="entry name" value="Znf_C2H2_sf"/>
</dbReference>
<dbReference type="GO" id="GO:0000977">
    <property type="term" value="F:RNA polymerase II transcription regulatory region sequence-specific DNA binding"/>
    <property type="evidence" value="ECO:0007669"/>
    <property type="project" value="TreeGrafter"/>
</dbReference>
<keyword evidence="2" id="KW-0804">Transcription</keyword>
<dbReference type="PROSITE" id="PS00028">
    <property type="entry name" value="ZINC_FINGER_C2H2_1"/>
    <property type="match status" value="1"/>
</dbReference>
<dbReference type="Gene3D" id="2.170.270.10">
    <property type="entry name" value="SET domain"/>
    <property type="match status" value="1"/>
</dbReference>
<keyword evidence="1" id="KW-0805">Transcription regulation</keyword>
<evidence type="ECO:0000313" key="7">
    <source>
        <dbReference type="Proteomes" id="UP000694383"/>
    </source>
</evidence>
<dbReference type="Proteomes" id="UP000694383">
    <property type="component" value="Unplaced"/>
</dbReference>
<dbReference type="GO" id="GO:0006357">
    <property type="term" value="P:regulation of transcription by RNA polymerase II"/>
    <property type="evidence" value="ECO:0007669"/>
    <property type="project" value="TreeGrafter"/>
</dbReference>
<reference evidence="6" key="2">
    <citation type="submission" date="2025-09" db="UniProtKB">
        <authorList>
            <consortium name="Ensembl"/>
        </authorList>
    </citation>
    <scope>IDENTIFICATION</scope>
</reference>
<dbReference type="PANTHER" id="PTHR16515:SF19">
    <property type="entry name" value="PR DOMAIN ZINC FINGER PROTEIN 14"/>
    <property type="match status" value="1"/>
</dbReference>
<dbReference type="GO" id="GO:0031452">
    <property type="term" value="P:negative regulation of heterochromatin formation"/>
    <property type="evidence" value="ECO:0007669"/>
    <property type="project" value="Ensembl"/>
</dbReference>
<dbReference type="InterPro" id="IPR013087">
    <property type="entry name" value="Znf_C2H2_type"/>
</dbReference>
<reference evidence="6" key="1">
    <citation type="submission" date="2025-08" db="UniProtKB">
        <authorList>
            <consortium name="Ensembl"/>
        </authorList>
    </citation>
    <scope>IDENTIFICATION</scope>
</reference>
<dbReference type="GO" id="GO:0019827">
    <property type="term" value="P:stem cell population maintenance"/>
    <property type="evidence" value="ECO:0007669"/>
    <property type="project" value="Ensembl"/>
</dbReference>
<dbReference type="PANTHER" id="PTHR16515">
    <property type="entry name" value="PR DOMAIN ZINC FINGER PROTEIN"/>
    <property type="match status" value="1"/>
</dbReference>
<dbReference type="FunFam" id="3.30.160.60:FF:001029">
    <property type="entry name" value="PR domain containing 14"/>
    <property type="match status" value="1"/>
</dbReference>
<dbReference type="PROSITE" id="PS50280">
    <property type="entry name" value="SET"/>
    <property type="match status" value="1"/>
</dbReference>
<keyword evidence="3" id="KW-0479">Metal-binding</keyword>
<dbReference type="GO" id="GO:0007409">
    <property type="term" value="P:axonogenesis"/>
    <property type="evidence" value="ECO:0007669"/>
    <property type="project" value="Ensembl"/>
</dbReference>
<feature type="domain" description="C2H2-type" evidence="4">
    <location>
        <begin position="321"/>
        <end position="349"/>
    </location>
</feature>
<keyword evidence="7" id="KW-1185">Reference proteome</keyword>
<dbReference type="PROSITE" id="PS50157">
    <property type="entry name" value="ZINC_FINGER_C2H2_2"/>
    <property type="match status" value="2"/>
</dbReference>
<feature type="domain" description="SET" evidence="5">
    <location>
        <begin position="104"/>
        <end position="231"/>
    </location>
</feature>
<evidence type="ECO:0000259" key="5">
    <source>
        <dbReference type="PROSITE" id="PS50280"/>
    </source>
</evidence>
<dbReference type="Pfam" id="PF21549">
    <property type="entry name" value="PRDM2_PR"/>
    <property type="match status" value="1"/>
</dbReference>
<protein>
    <submittedName>
        <fullName evidence="6">PR domain containing 14</fullName>
    </submittedName>
</protein>
<dbReference type="GeneTree" id="ENSGT00940000159454"/>
<dbReference type="InterPro" id="IPR001214">
    <property type="entry name" value="SET_dom"/>
</dbReference>
<feature type="domain" description="C2H2-type" evidence="4">
    <location>
        <begin position="289"/>
        <end position="320"/>
    </location>
</feature>
<proteinExistence type="predicted"/>
<name>A0A8C7XV62_9TELE</name>
<dbReference type="InterPro" id="IPR050331">
    <property type="entry name" value="Zinc_finger"/>
</dbReference>
<keyword evidence="3" id="KW-0862">Zinc</keyword>
<dbReference type="InterPro" id="IPR046341">
    <property type="entry name" value="SET_dom_sf"/>
</dbReference>
<evidence type="ECO:0000259" key="4">
    <source>
        <dbReference type="PROSITE" id="PS50157"/>
    </source>
</evidence>
<evidence type="ECO:0000256" key="1">
    <source>
        <dbReference type="ARBA" id="ARBA00023015"/>
    </source>
</evidence>
<dbReference type="GO" id="GO:0005634">
    <property type="term" value="C:nucleus"/>
    <property type="evidence" value="ECO:0007669"/>
    <property type="project" value="Ensembl"/>
</dbReference>
<keyword evidence="3" id="KW-0863">Zinc-finger</keyword>
<dbReference type="Ensembl" id="ENSOSIT00000018395.1">
    <property type="protein sequence ID" value="ENSOSIP00000017411.1"/>
    <property type="gene ID" value="ENSOSIG00000009522.1"/>
</dbReference>
<dbReference type="SMART" id="SM00355">
    <property type="entry name" value="ZnF_C2H2"/>
    <property type="match status" value="2"/>
</dbReference>
<organism evidence="6 7">
    <name type="scientific">Oryzias sinensis</name>
    <name type="common">Chinese medaka</name>
    <dbReference type="NCBI Taxonomy" id="183150"/>
    <lineage>
        <taxon>Eukaryota</taxon>
        <taxon>Metazoa</taxon>
        <taxon>Chordata</taxon>
        <taxon>Craniata</taxon>
        <taxon>Vertebrata</taxon>
        <taxon>Euteleostomi</taxon>
        <taxon>Actinopterygii</taxon>
        <taxon>Neopterygii</taxon>
        <taxon>Teleostei</taxon>
        <taxon>Neoteleostei</taxon>
        <taxon>Acanthomorphata</taxon>
        <taxon>Ovalentaria</taxon>
        <taxon>Atherinomorphae</taxon>
        <taxon>Beloniformes</taxon>
        <taxon>Adrianichthyidae</taxon>
        <taxon>Oryziinae</taxon>
        <taxon>Oryzias</taxon>
    </lineage>
</organism>
<evidence type="ECO:0000313" key="6">
    <source>
        <dbReference type="Ensembl" id="ENSOSIP00000017411.1"/>
    </source>
</evidence>
<sequence length="352" mass="40042">MDFLPRTHNLLDPLKSLGRLVSDTRSSLPLNMNNPFVLQSGHTASVLHELCVPGAPYLSHMMPMWSKAEELAAVVTEHAADPLSTDFSSKSGERSTASSASTPPKEALLRLVILHAVWGNVSHCGVFAEKSCVPKGARFGPFQGKLVNTSEIKTYDDNTLMWEVTVLNPHRFDSSTLLHLTPRASGNWMSLVKCARFPEEQNLVAVQVQGQIFYEVCKEIGPGQELLVWYGDCYTQFLGIPLTLKNPREDTTSELPFTEGSNPTFSRFICFIYHDVKVRFRFPDAGEGYKCDRCGKVFAYRYYRDKHLKYTRCVDQGDRKFPCHLCNRSFEKRDRLRIHVLHVHEKHRPHKV</sequence>
<dbReference type="GO" id="GO:0008270">
    <property type="term" value="F:zinc ion binding"/>
    <property type="evidence" value="ECO:0007669"/>
    <property type="project" value="UniProtKB-KW"/>
</dbReference>
<dbReference type="AlphaFoldDB" id="A0A8C7XV62"/>
<dbReference type="Gene3D" id="3.30.160.60">
    <property type="entry name" value="Classic Zinc Finger"/>
    <property type="match status" value="1"/>
</dbReference>
<evidence type="ECO:0000256" key="2">
    <source>
        <dbReference type="ARBA" id="ARBA00023163"/>
    </source>
</evidence>
<dbReference type="SUPFAM" id="SSF57667">
    <property type="entry name" value="beta-beta-alpha zinc fingers"/>
    <property type="match status" value="1"/>
</dbReference>
<accession>A0A8C7XV62</accession>
<evidence type="ECO:0000256" key="3">
    <source>
        <dbReference type="PROSITE-ProRule" id="PRU00042"/>
    </source>
</evidence>